<gene>
    <name evidence="2" type="ORF">PFISCL1PPCAC_11536</name>
</gene>
<evidence type="ECO:0000256" key="1">
    <source>
        <dbReference type="SAM" id="Phobius"/>
    </source>
</evidence>
<name>A0AAV5VL35_9BILA</name>
<proteinExistence type="predicted"/>
<comment type="caution">
    <text evidence="2">The sequence shown here is derived from an EMBL/GenBank/DDBJ whole genome shotgun (WGS) entry which is preliminary data.</text>
</comment>
<dbReference type="EMBL" id="BTSY01000003">
    <property type="protein sequence ID" value="GMT20239.1"/>
    <property type="molecule type" value="Genomic_DNA"/>
</dbReference>
<dbReference type="AlphaFoldDB" id="A0AAV5VL35"/>
<evidence type="ECO:0000313" key="2">
    <source>
        <dbReference type="EMBL" id="GMT20239.1"/>
    </source>
</evidence>
<feature type="transmembrane region" description="Helical" evidence="1">
    <location>
        <begin position="211"/>
        <end position="231"/>
    </location>
</feature>
<feature type="transmembrane region" description="Helical" evidence="1">
    <location>
        <begin position="154"/>
        <end position="177"/>
    </location>
</feature>
<protein>
    <submittedName>
        <fullName evidence="2">Uncharacterized protein</fullName>
    </submittedName>
</protein>
<accession>A0AAV5VL35</accession>
<keyword evidence="1" id="KW-1133">Transmembrane helix</keyword>
<feature type="transmembrane region" description="Helical" evidence="1">
    <location>
        <begin position="29"/>
        <end position="49"/>
    </location>
</feature>
<sequence>PVPSAMQQPSGPVGGVKDRIKSVIDPKYLLIYLIISGVLLSSLLISAVVNDEFEGVCLPVPPMTIHYGLSAFIDFESYDKRMQEIEDSILDKVNKGEIEKAASKMDFSEVLPKFSERRSWSQAVSVVLIFSAVFEIFTSVMAVVMIIKPALRKFLPFGIIGIGVLNIIFLGLSMGLWNSHSSAFKMPDFTQNKKHSSVLPYNVYGSSYKQIAASTFFNIVNMIVAGMVFFLG</sequence>
<reference evidence="2" key="1">
    <citation type="submission" date="2023-10" db="EMBL/GenBank/DDBJ databases">
        <title>Genome assembly of Pristionchus species.</title>
        <authorList>
            <person name="Yoshida K."/>
            <person name="Sommer R.J."/>
        </authorList>
    </citation>
    <scope>NUCLEOTIDE SEQUENCE</scope>
    <source>
        <strain evidence="2">RS5133</strain>
    </source>
</reference>
<feature type="non-terminal residue" evidence="2">
    <location>
        <position position="1"/>
    </location>
</feature>
<feature type="transmembrane region" description="Helical" evidence="1">
    <location>
        <begin position="123"/>
        <end position="147"/>
    </location>
</feature>
<dbReference type="Proteomes" id="UP001432322">
    <property type="component" value="Unassembled WGS sequence"/>
</dbReference>
<keyword evidence="1" id="KW-0472">Membrane</keyword>
<keyword evidence="3" id="KW-1185">Reference proteome</keyword>
<organism evidence="2 3">
    <name type="scientific">Pristionchus fissidentatus</name>
    <dbReference type="NCBI Taxonomy" id="1538716"/>
    <lineage>
        <taxon>Eukaryota</taxon>
        <taxon>Metazoa</taxon>
        <taxon>Ecdysozoa</taxon>
        <taxon>Nematoda</taxon>
        <taxon>Chromadorea</taxon>
        <taxon>Rhabditida</taxon>
        <taxon>Rhabditina</taxon>
        <taxon>Diplogasteromorpha</taxon>
        <taxon>Diplogasteroidea</taxon>
        <taxon>Neodiplogasteridae</taxon>
        <taxon>Pristionchus</taxon>
    </lineage>
</organism>
<keyword evidence="1" id="KW-0812">Transmembrane</keyword>
<evidence type="ECO:0000313" key="3">
    <source>
        <dbReference type="Proteomes" id="UP001432322"/>
    </source>
</evidence>